<dbReference type="GO" id="GO:1990604">
    <property type="term" value="C:IRE1-TRAF2-ASK1 complex"/>
    <property type="evidence" value="ECO:0007669"/>
    <property type="project" value="TreeGrafter"/>
</dbReference>
<evidence type="ECO:0000313" key="7">
    <source>
        <dbReference type="EMBL" id="ODM92131.1"/>
    </source>
</evidence>
<keyword evidence="8" id="KW-1185">Reference proteome</keyword>
<evidence type="ECO:0000259" key="6">
    <source>
        <dbReference type="PROSITE" id="PS51392"/>
    </source>
</evidence>
<dbReference type="GO" id="GO:0005524">
    <property type="term" value="F:ATP binding"/>
    <property type="evidence" value="ECO:0007669"/>
    <property type="project" value="UniProtKB-UniRule"/>
</dbReference>
<feature type="binding site" evidence="3">
    <location>
        <position position="256"/>
    </location>
    <ligand>
        <name>ATP</name>
        <dbReference type="ChEBI" id="CHEBI:30616"/>
    </ligand>
</feature>
<dbReference type="AlphaFoldDB" id="A0A1D2MGU4"/>
<keyword evidence="1 3" id="KW-0547">Nucleotide-binding</keyword>
<dbReference type="InterPro" id="IPR000719">
    <property type="entry name" value="Prot_kinase_dom"/>
</dbReference>
<evidence type="ECO:0000313" key="8">
    <source>
        <dbReference type="Proteomes" id="UP000094527"/>
    </source>
</evidence>
<dbReference type="Gene3D" id="1.10.533.10">
    <property type="entry name" value="Death Domain, Fas"/>
    <property type="match status" value="1"/>
</dbReference>
<dbReference type="InterPro" id="IPR017441">
    <property type="entry name" value="Protein_kinase_ATP_BS"/>
</dbReference>
<dbReference type="GO" id="GO:0051082">
    <property type="term" value="F:unfolded protein binding"/>
    <property type="evidence" value="ECO:0007669"/>
    <property type="project" value="TreeGrafter"/>
</dbReference>
<dbReference type="PANTHER" id="PTHR13954">
    <property type="entry name" value="IRE1-RELATED"/>
    <property type="match status" value="1"/>
</dbReference>
<evidence type="ECO:0000256" key="3">
    <source>
        <dbReference type="PROSITE-ProRule" id="PRU10141"/>
    </source>
</evidence>
<dbReference type="Gene3D" id="3.30.200.20">
    <property type="entry name" value="Phosphorylase Kinase, domain 1"/>
    <property type="match status" value="1"/>
</dbReference>
<dbReference type="Gene3D" id="1.10.510.10">
    <property type="entry name" value="Transferase(Phosphotransferase) domain 1"/>
    <property type="match status" value="1"/>
</dbReference>
<organism evidence="7 8">
    <name type="scientific">Orchesella cincta</name>
    <name type="common">Springtail</name>
    <name type="synonym">Podura cincta</name>
    <dbReference type="NCBI Taxonomy" id="48709"/>
    <lineage>
        <taxon>Eukaryota</taxon>
        <taxon>Metazoa</taxon>
        <taxon>Ecdysozoa</taxon>
        <taxon>Arthropoda</taxon>
        <taxon>Hexapoda</taxon>
        <taxon>Collembola</taxon>
        <taxon>Entomobryomorpha</taxon>
        <taxon>Entomobryoidea</taxon>
        <taxon>Orchesellidae</taxon>
        <taxon>Orchesellinae</taxon>
        <taxon>Orchesella</taxon>
    </lineage>
</organism>
<dbReference type="Proteomes" id="UP000094527">
    <property type="component" value="Unassembled WGS sequence"/>
</dbReference>
<sequence length="600" mass="68814">MWGSSNPHSKFRLAGIRKSSWKRWKMENLLVGEYPCKVDKLFSIFRQKSPVKMWSKLIELARSLQMSYKSLNWIRKSIIADSLKYEDAFYIILKEWQRKEAEKATLSSLVAVLNIHGLHEYADALKDAFENYISNQLEDEGDEEYFTSKALVGEKQMYREGRVDTDNKYAESNKDVSESINIISKSDRKDVREGIATMAGRELQSRQEMVQGTSSNEIPTEVYGTSIKFFKNEELGRGSTSIVYKGLVGRKPAAVKRINSRYADIYQNELDNWQDMFGGTTEAGNLHIVALYQWAHLVEMGGTFYYLAMERAICDLESRIQDLKTLMNLQSSESETKDRLIEIIHGAAKGLLWIHNQGFLHRDIKPENIFIFETSSKAEIAKLGDFGITKKLEESESMPTSGTKGTVNWMAPEALKAVQFRKKIAATKAADIFSLGMTAHYAMSVGVHPFGESEKYGTFINMNIVKEKINPARLGHPSFPQDHLLQWMMSKAETERPSIEAVEKHPSFWDWEKSLQFIMDVATSLETERTNTNPEVANIRNQIDKGYQKDWSTNISPEYQKCLFQHKKEYNANENSHCLSTLRNNEKYFVGFNIPPYTVL</sequence>
<comment type="caution">
    <text evidence="7">The sequence shown here is derived from an EMBL/GenBank/DDBJ whole genome shotgun (WGS) entry which is preliminary data.</text>
</comment>
<gene>
    <name evidence="7" type="ORF">Ocin01_14552</name>
</gene>
<dbReference type="OrthoDB" id="8187887at2759"/>
<dbReference type="PROSITE" id="PS00107">
    <property type="entry name" value="PROTEIN_KINASE_ATP"/>
    <property type="match status" value="1"/>
</dbReference>
<dbReference type="InterPro" id="IPR011009">
    <property type="entry name" value="Kinase-like_dom_sf"/>
</dbReference>
<dbReference type="STRING" id="48709.A0A1D2MGU4"/>
<dbReference type="GO" id="GO:0006397">
    <property type="term" value="P:mRNA processing"/>
    <property type="evidence" value="ECO:0007669"/>
    <property type="project" value="InterPro"/>
</dbReference>
<dbReference type="GO" id="GO:0004674">
    <property type="term" value="F:protein serine/threonine kinase activity"/>
    <property type="evidence" value="ECO:0007669"/>
    <property type="project" value="InterPro"/>
</dbReference>
<dbReference type="InterPro" id="IPR008271">
    <property type="entry name" value="Ser/Thr_kinase_AS"/>
</dbReference>
<dbReference type="Pfam" id="PF00531">
    <property type="entry name" value="Death"/>
    <property type="match status" value="1"/>
</dbReference>
<dbReference type="GO" id="GO:0045087">
    <property type="term" value="P:innate immune response"/>
    <property type="evidence" value="ECO:0007669"/>
    <property type="project" value="UniProtKB-ARBA"/>
</dbReference>
<reference evidence="7 8" key="1">
    <citation type="journal article" date="2016" name="Genome Biol. Evol.">
        <title>Gene Family Evolution Reflects Adaptation to Soil Environmental Stressors in the Genome of the Collembolan Orchesella cincta.</title>
        <authorList>
            <person name="Faddeeva-Vakhrusheva A."/>
            <person name="Derks M.F."/>
            <person name="Anvar S.Y."/>
            <person name="Agamennone V."/>
            <person name="Suring W."/>
            <person name="Smit S."/>
            <person name="van Straalen N.M."/>
            <person name="Roelofs D."/>
        </authorList>
    </citation>
    <scope>NUCLEOTIDE SEQUENCE [LARGE SCALE GENOMIC DNA]</scope>
    <source>
        <tissue evidence="7">Mixed pool</tissue>
    </source>
</reference>
<keyword evidence="7" id="KW-0808">Transferase</keyword>
<feature type="domain" description="Protein kinase" evidence="4">
    <location>
        <begin position="229"/>
        <end position="508"/>
    </location>
</feature>
<dbReference type="InterPro" id="IPR045133">
    <property type="entry name" value="IRE1/2-like"/>
</dbReference>
<evidence type="ECO:0000259" key="5">
    <source>
        <dbReference type="PROSITE" id="PS50017"/>
    </source>
</evidence>
<dbReference type="SUPFAM" id="SSF56112">
    <property type="entry name" value="Protein kinase-like (PK-like)"/>
    <property type="match status" value="1"/>
</dbReference>
<name>A0A1D2MGU4_ORCCI</name>
<dbReference type="PROSITE" id="PS50017">
    <property type="entry name" value="DEATH_DOMAIN"/>
    <property type="match status" value="1"/>
</dbReference>
<dbReference type="GO" id="GO:0070059">
    <property type="term" value="P:intrinsic apoptotic signaling pathway in response to endoplasmic reticulum stress"/>
    <property type="evidence" value="ECO:0007669"/>
    <property type="project" value="TreeGrafter"/>
</dbReference>
<dbReference type="SUPFAM" id="SSF47986">
    <property type="entry name" value="DEATH domain"/>
    <property type="match status" value="1"/>
</dbReference>
<dbReference type="GO" id="GO:0036498">
    <property type="term" value="P:IRE1-mediated unfolded protein response"/>
    <property type="evidence" value="ECO:0007669"/>
    <property type="project" value="TreeGrafter"/>
</dbReference>
<evidence type="ECO:0000259" key="4">
    <source>
        <dbReference type="PROSITE" id="PS50011"/>
    </source>
</evidence>
<dbReference type="PROSITE" id="PS51392">
    <property type="entry name" value="KEN"/>
    <property type="match status" value="1"/>
</dbReference>
<dbReference type="GO" id="GO:0004521">
    <property type="term" value="F:RNA endonuclease activity"/>
    <property type="evidence" value="ECO:0007669"/>
    <property type="project" value="InterPro"/>
</dbReference>
<dbReference type="InterPro" id="IPR010513">
    <property type="entry name" value="KEN_dom"/>
</dbReference>
<feature type="domain" description="KEN" evidence="6">
    <location>
        <begin position="511"/>
        <end position="600"/>
    </location>
</feature>
<protein>
    <submittedName>
        <fullName evidence="7">Serine/threonine-protein kinase ppk4</fullName>
    </submittedName>
</protein>
<accession>A0A1D2MGU4</accession>
<dbReference type="EMBL" id="LJIJ01001323">
    <property type="protein sequence ID" value="ODM92131.1"/>
    <property type="molecule type" value="Genomic_DNA"/>
</dbReference>
<feature type="domain" description="Death" evidence="5">
    <location>
        <begin position="59"/>
        <end position="129"/>
    </location>
</feature>
<evidence type="ECO:0000256" key="1">
    <source>
        <dbReference type="ARBA" id="ARBA00022741"/>
    </source>
</evidence>
<dbReference type="CDD" id="cd01670">
    <property type="entry name" value="Death"/>
    <property type="match status" value="1"/>
</dbReference>
<dbReference type="InterPro" id="IPR000488">
    <property type="entry name" value="Death_dom"/>
</dbReference>
<proteinExistence type="predicted"/>
<keyword evidence="7" id="KW-0418">Kinase</keyword>
<dbReference type="InterPro" id="IPR011029">
    <property type="entry name" value="DEATH-like_dom_sf"/>
</dbReference>
<dbReference type="SMART" id="SM00220">
    <property type="entry name" value="S_TKc"/>
    <property type="match status" value="1"/>
</dbReference>
<dbReference type="PROSITE" id="PS00108">
    <property type="entry name" value="PROTEIN_KINASE_ST"/>
    <property type="match status" value="1"/>
</dbReference>
<dbReference type="PROSITE" id="PS50011">
    <property type="entry name" value="PROTEIN_KINASE_DOM"/>
    <property type="match status" value="1"/>
</dbReference>
<evidence type="ECO:0000256" key="2">
    <source>
        <dbReference type="ARBA" id="ARBA00022840"/>
    </source>
</evidence>
<keyword evidence="2 3" id="KW-0067">ATP-binding</keyword>
<dbReference type="PANTHER" id="PTHR13954:SF6">
    <property type="entry name" value="NON-SPECIFIC SERINE_THREONINE PROTEIN KINASE"/>
    <property type="match status" value="1"/>
</dbReference>
<dbReference type="Pfam" id="PF00069">
    <property type="entry name" value="Pkinase"/>
    <property type="match status" value="1"/>
</dbReference>